<feature type="compositionally biased region" description="Basic and acidic residues" evidence="3">
    <location>
        <begin position="306"/>
        <end position="318"/>
    </location>
</feature>
<feature type="compositionally biased region" description="Low complexity" evidence="3">
    <location>
        <begin position="389"/>
        <end position="404"/>
    </location>
</feature>
<evidence type="ECO:0000313" key="6">
    <source>
        <dbReference type="Proteomes" id="UP001141327"/>
    </source>
</evidence>
<gene>
    <name evidence="5" type="ORF">PAPYR_10013</name>
</gene>
<evidence type="ECO:0000313" key="5">
    <source>
        <dbReference type="EMBL" id="KAJ4455109.1"/>
    </source>
</evidence>
<sequence length="864" mass="91748">MNDALHSRCSSGRVLPRYATLFSDRASLHCNQASNSSLFDAIMPPTNPPANSAPIDLPELDLSEPDPPFDPKGAIDIKIHHLSQLFNSYDPSPFLEKDLDDDAEEYIVAWARELPSSVPLNLVIHTTEDTAVRSDPKVLRASVRKFFQSRHASKKREFSHLMAQGRKSLGISLVLLTFCQAFRSILDQYVVQRTTDPLYLIMLSWVTESLLIGAWAGFWSPVQIYVFKWWPVAGWIRLYARLSRVGLRMKTRETNYRALASHPRILAPATATAASDLLAAGHLPYASAPDFTRPLRPVGTPILGRNGREVEGPERGGAVDELMSLTSTDGGLGEAAFAPPPRGPPPPFGRQLSTQGPTPPPPASRLQPQSRGGLPPVPQPNPLYTTLGAAAPASPPTDSSSSPVPEDEPRALYRHPQQTPPPPHPPTWPTQIYRSPQAYQLPLPPVRIRTAGGGAAARTSPMSRLAVHGHMAPGYPETPIRQTLSPPPATPPGTAAAPPEGSPAPGIANITPPTGGTGDVATAAAGPGQEEPTLTVLPSRPISDAPDLHQEQQQQQQQPLAPMPVAPFLRSSSMGSFDGGGGGDALMRFTSASPEAAAGGWSRTGSRHAPPVYYAPSRPTPPAPEVIPRAQPQRAEDWGGQPPQRTPATDVGGGGGGGALGRPGGPADVVPPTASRPLLDALRHGAALGPPVMVASTGVITAAPGVVATTTTTTTRPVVAIAAHGYTATPGADPPELSFRRGDRIEGREKTTIVARCLVLWFPISSHTPILLKSPSRVQILRQDATGWWVGRPQGQPAGATGWFPSGFVRLPVSHLNDGLVPIHTVVPPASRESDSERVPAKPKIDRKPSHIVPVPTAVQPSQN</sequence>
<dbReference type="SMART" id="SM00326">
    <property type="entry name" value="SH3"/>
    <property type="match status" value="1"/>
</dbReference>
<dbReference type="EMBL" id="JAPMOS010000119">
    <property type="protein sequence ID" value="KAJ4455109.1"/>
    <property type="molecule type" value="Genomic_DNA"/>
</dbReference>
<dbReference type="PROSITE" id="PS50002">
    <property type="entry name" value="SH3"/>
    <property type="match status" value="1"/>
</dbReference>
<dbReference type="PANTHER" id="PTHR45725">
    <property type="entry name" value="FORMIN HOMOLOGY 2 FAMILY MEMBER"/>
    <property type="match status" value="1"/>
</dbReference>
<dbReference type="InterPro" id="IPR001452">
    <property type="entry name" value="SH3_domain"/>
</dbReference>
<evidence type="ECO:0000256" key="3">
    <source>
        <dbReference type="SAM" id="MobiDB-lite"/>
    </source>
</evidence>
<proteinExistence type="predicted"/>
<feature type="domain" description="SH3" evidence="4">
    <location>
        <begin position="715"/>
        <end position="814"/>
    </location>
</feature>
<reference evidence="5" key="1">
    <citation type="journal article" date="2022" name="bioRxiv">
        <title>Genomics of Preaxostyla Flagellates Illuminates Evolutionary Transitions and the Path Towards Mitochondrial Loss.</title>
        <authorList>
            <person name="Novak L.V.F."/>
            <person name="Treitli S.C."/>
            <person name="Pyrih J."/>
            <person name="Halakuc P."/>
            <person name="Pipaliya S.V."/>
            <person name="Vacek V."/>
            <person name="Brzon O."/>
            <person name="Soukal P."/>
            <person name="Eme L."/>
            <person name="Dacks J.B."/>
            <person name="Karnkowska A."/>
            <person name="Elias M."/>
            <person name="Hampl V."/>
        </authorList>
    </citation>
    <scope>NUCLEOTIDE SEQUENCE</scope>
    <source>
        <strain evidence="5">RCP-MX</strain>
    </source>
</reference>
<evidence type="ECO:0000259" key="4">
    <source>
        <dbReference type="PROSITE" id="PS50002"/>
    </source>
</evidence>
<accession>A0ABQ8U6Z3</accession>
<dbReference type="Proteomes" id="UP001141327">
    <property type="component" value="Unassembled WGS sequence"/>
</dbReference>
<feature type="region of interest" description="Disordered" evidence="3">
    <location>
        <begin position="828"/>
        <end position="864"/>
    </location>
</feature>
<protein>
    <recommendedName>
        <fullName evidence="4">SH3 domain-containing protein</fullName>
    </recommendedName>
</protein>
<organism evidence="5 6">
    <name type="scientific">Paratrimastix pyriformis</name>
    <dbReference type="NCBI Taxonomy" id="342808"/>
    <lineage>
        <taxon>Eukaryota</taxon>
        <taxon>Metamonada</taxon>
        <taxon>Preaxostyla</taxon>
        <taxon>Paratrimastigidae</taxon>
        <taxon>Paratrimastix</taxon>
    </lineage>
</organism>
<evidence type="ECO:0000256" key="1">
    <source>
        <dbReference type="ARBA" id="ARBA00022443"/>
    </source>
</evidence>
<comment type="caution">
    <text evidence="5">The sequence shown here is derived from an EMBL/GenBank/DDBJ whole genome shotgun (WGS) entry which is preliminary data.</text>
</comment>
<feature type="region of interest" description="Disordered" evidence="3">
    <location>
        <begin position="296"/>
        <end position="432"/>
    </location>
</feature>
<dbReference type="Gene3D" id="2.30.30.40">
    <property type="entry name" value="SH3 Domains"/>
    <property type="match status" value="1"/>
</dbReference>
<feature type="compositionally biased region" description="Low complexity" evidence="3">
    <location>
        <begin position="492"/>
        <end position="528"/>
    </location>
</feature>
<feature type="region of interest" description="Disordered" evidence="3">
    <location>
        <begin position="468"/>
        <end position="673"/>
    </location>
</feature>
<feature type="compositionally biased region" description="Basic and acidic residues" evidence="3">
    <location>
        <begin position="832"/>
        <end position="849"/>
    </location>
</feature>
<feature type="compositionally biased region" description="Gly residues" evidence="3">
    <location>
        <begin position="651"/>
        <end position="664"/>
    </location>
</feature>
<evidence type="ECO:0000256" key="2">
    <source>
        <dbReference type="PROSITE-ProRule" id="PRU00192"/>
    </source>
</evidence>
<keyword evidence="1 2" id="KW-0728">SH3 domain</keyword>
<feature type="compositionally biased region" description="Pro residues" evidence="3">
    <location>
        <begin position="338"/>
        <end position="348"/>
    </location>
</feature>
<feature type="compositionally biased region" description="Pro residues" evidence="3">
    <location>
        <begin position="418"/>
        <end position="428"/>
    </location>
</feature>
<dbReference type="InterPro" id="IPR036028">
    <property type="entry name" value="SH3-like_dom_sf"/>
</dbReference>
<dbReference type="CDD" id="cd00174">
    <property type="entry name" value="SH3"/>
    <property type="match status" value="1"/>
</dbReference>
<name>A0ABQ8U6Z3_9EUKA</name>
<keyword evidence="6" id="KW-1185">Reference proteome</keyword>
<dbReference type="InterPro" id="IPR051425">
    <property type="entry name" value="Formin_Homology"/>
</dbReference>
<dbReference type="PANTHER" id="PTHR45725:SF1">
    <property type="entry name" value="DISHEVELLED ASSOCIATED ACTIVATOR OF MORPHOGENESIS, ISOFORM D"/>
    <property type="match status" value="1"/>
</dbReference>
<dbReference type="SUPFAM" id="SSF50044">
    <property type="entry name" value="SH3-domain"/>
    <property type="match status" value="1"/>
</dbReference>